<sequence>MGEKAAVDWSNFHRDIFCQGYIQAHQQQIGGIFINDDGEEEPEEVEIDESVIAKAKYNRGRWPVTRWIFGGVQRRTGACFMIEVPDRTRRTLEEAIVEYIRPGTRIDSDGWARYARINEIDGGIYSHHVIIHDDNFVDPVDERINTQTIEGY</sequence>
<keyword evidence="3" id="KW-1185">Reference proteome</keyword>
<comment type="caution">
    <text evidence="2">The sequence shown here is derived from an EMBL/GenBank/DDBJ whole genome shotgun (WGS) entry which is preliminary data.</text>
</comment>
<dbReference type="STRING" id="6832.A0A553PT64"/>
<dbReference type="InterPro" id="IPR053164">
    <property type="entry name" value="IS1016-like_transposase"/>
</dbReference>
<protein>
    <recommendedName>
        <fullName evidence="1">ISXO2-like transposase domain-containing protein</fullName>
    </recommendedName>
</protein>
<proteinExistence type="predicted"/>
<dbReference type="PANTHER" id="PTHR47163:SF2">
    <property type="entry name" value="SI:DKEY-17M8.2"/>
    <property type="match status" value="1"/>
</dbReference>
<dbReference type="OMA" id="RINTQTI"/>
<dbReference type="AlphaFoldDB" id="A0A553PT64"/>
<gene>
    <name evidence="2" type="ORF">TCAL_14077</name>
</gene>
<accession>A0A553PT64</accession>
<evidence type="ECO:0000313" key="2">
    <source>
        <dbReference type="EMBL" id="TRY80864.1"/>
    </source>
</evidence>
<organism evidence="2 3">
    <name type="scientific">Tigriopus californicus</name>
    <name type="common">Marine copepod</name>
    <dbReference type="NCBI Taxonomy" id="6832"/>
    <lineage>
        <taxon>Eukaryota</taxon>
        <taxon>Metazoa</taxon>
        <taxon>Ecdysozoa</taxon>
        <taxon>Arthropoda</taxon>
        <taxon>Crustacea</taxon>
        <taxon>Multicrustacea</taxon>
        <taxon>Hexanauplia</taxon>
        <taxon>Copepoda</taxon>
        <taxon>Harpacticoida</taxon>
        <taxon>Harpacticidae</taxon>
        <taxon>Tigriopus</taxon>
    </lineage>
</organism>
<evidence type="ECO:0000313" key="3">
    <source>
        <dbReference type="Proteomes" id="UP000318571"/>
    </source>
</evidence>
<dbReference type="InterPro" id="IPR024445">
    <property type="entry name" value="Tnp_ISXO2-like"/>
</dbReference>
<dbReference type="Pfam" id="PF12762">
    <property type="entry name" value="DDE_Tnp_IS1595"/>
    <property type="match status" value="1"/>
</dbReference>
<dbReference type="PANTHER" id="PTHR47163">
    <property type="entry name" value="DDE_TNP_IS1595 DOMAIN-CONTAINING PROTEIN"/>
    <property type="match status" value="1"/>
</dbReference>
<dbReference type="SMART" id="SM01126">
    <property type="entry name" value="DDE_Tnp_IS1595"/>
    <property type="match status" value="1"/>
</dbReference>
<dbReference type="EMBL" id="VCGU01000001">
    <property type="protein sequence ID" value="TRY80864.1"/>
    <property type="molecule type" value="Genomic_DNA"/>
</dbReference>
<feature type="domain" description="ISXO2-like transposase" evidence="1">
    <location>
        <begin position="40"/>
        <end position="152"/>
    </location>
</feature>
<name>A0A553PT64_TIGCA</name>
<reference evidence="2 3" key="1">
    <citation type="journal article" date="2018" name="Nat. Ecol. Evol.">
        <title>Genomic signatures of mitonuclear coevolution across populations of Tigriopus californicus.</title>
        <authorList>
            <person name="Barreto F.S."/>
            <person name="Watson E.T."/>
            <person name="Lima T.G."/>
            <person name="Willett C.S."/>
            <person name="Edmands S."/>
            <person name="Li W."/>
            <person name="Burton R.S."/>
        </authorList>
    </citation>
    <scope>NUCLEOTIDE SEQUENCE [LARGE SCALE GENOMIC DNA]</scope>
    <source>
        <strain evidence="2 3">San Diego</strain>
    </source>
</reference>
<evidence type="ECO:0000259" key="1">
    <source>
        <dbReference type="SMART" id="SM01126"/>
    </source>
</evidence>
<dbReference type="Proteomes" id="UP000318571">
    <property type="component" value="Chromosome 12"/>
</dbReference>